<evidence type="ECO:0000256" key="1">
    <source>
        <dbReference type="ARBA" id="ARBA00004651"/>
    </source>
</evidence>
<evidence type="ECO:0000256" key="5">
    <source>
        <dbReference type="ARBA" id="ARBA00022989"/>
    </source>
</evidence>
<feature type="transmembrane region" description="Helical" evidence="7">
    <location>
        <begin position="72"/>
        <end position="97"/>
    </location>
</feature>
<keyword evidence="2" id="KW-0813">Transport</keyword>
<comment type="subcellular location">
    <subcellularLocation>
        <location evidence="1">Cell membrane</location>
        <topology evidence="1">Multi-pass membrane protein</topology>
    </subcellularLocation>
</comment>
<evidence type="ECO:0000259" key="8">
    <source>
        <dbReference type="Pfam" id="PF13190"/>
    </source>
</evidence>
<keyword evidence="4 7" id="KW-0812">Transmembrane</keyword>
<dbReference type="STRING" id="36844.SAMN04488501_105147"/>
<feature type="domain" description="PDGLE" evidence="8">
    <location>
        <begin position="231"/>
        <end position="317"/>
    </location>
</feature>
<sequence length="322" mass="34857">MHIPDNFLSPTTCAVIGTTMLPIWKRAAAKVKKEMSRKKMPLLGICAAFSFLIMMFNLPLPGGTTGHAVGATLIAILVGPYGATIAVTIALAIQALFFGDGGVLALGANSFNMAFVMPFTGYYIYNLISSRIKGEKGKYLAAFIAAYISLNFAALFTAIEFGIQPLLFKDSVGNPIYCPYGLNVSIPAMMIPHLLLAGFIEGAFTAGILAYIKKLSPSIIEENIKENNKPIYVLLIFMIILVPIGLLASGTAWGEWGITEIKERIGFIPQGMKEGFDFRSLIPEYYVSGIPEILGYIISAVIGVILIFISVKLIVTIKNKRA</sequence>
<dbReference type="GO" id="GO:0005886">
    <property type="term" value="C:plasma membrane"/>
    <property type="evidence" value="ECO:0007669"/>
    <property type="project" value="UniProtKB-SubCell"/>
</dbReference>
<feature type="transmembrane region" description="Helical" evidence="7">
    <location>
        <begin position="293"/>
        <end position="315"/>
    </location>
</feature>
<proteinExistence type="predicted"/>
<dbReference type="Pfam" id="PF01891">
    <property type="entry name" value="CbiM"/>
    <property type="match status" value="1"/>
</dbReference>
<gene>
    <name evidence="9" type="primary">nikMN</name>
    <name evidence="9" type="ORF">CLHOM_00790</name>
</gene>
<feature type="transmembrane region" description="Helical" evidence="7">
    <location>
        <begin position="232"/>
        <end position="253"/>
    </location>
</feature>
<keyword evidence="3" id="KW-1003">Cell membrane</keyword>
<reference evidence="10" key="1">
    <citation type="submission" date="2015-08" db="EMBL/GenBank/DDBJ databases">
        <title>Genome sequence of the strict anaerobe Clostridium homopropionicum LuHBu1 (DSM 5847T).</title>
        <authorList>
            <person name="Poehlein A."/>
            <person name="Beck M."/>
            <person name="Schiel-Bengelsdorf B."/>
            <person name="Bengelsdorf F.R."/>
            <person name="Daniel R."/>
            <person name="Duerre P."/>
        </authorList>
    </citation>
    <scope>NUCLEOTIDE SEQUENCE [LARGE SCALE GENOMIC DNA]</scope>
    <source>
        <strain evidence="10">DSM 5847</strain>
    </source>
</reference>
<dbReference type="Gene3D" id="1.10.1760.20">
    <property type="match status" value="1"/>
</dbReference>
<keyword evidence="6 7" id="KW-0472">Membrane</keyword>
<dbReference type="GO" id="GO:0000041">
    <property type="term" value="P:transition metal ion transport"/>
    <property type="evidence" value="ECO:0007669"/>
    <property type="project" value="InterPro"/>
</dbReference>
<dbReference type="InterPro" id="IPR025937">
    <property type="entry name" value="PDGLE_dom"/>
</dbReference>
<dbReference type="PANTHER" id="PTHR34229:SF1">
    <property type="entry name" value="METAL TRANSPORT PROTEIN HI_1621-RELATED"/>
    <property type="match status" value="1"/>
</dbReference>
<feature type="transmembrane region" description="Helical" evidence="7">
    <location>
        <begin position="40"/>
        <end position="60"/>
    </location>
</feature>
<organism evidence="9 10">
    <name type="scientific">Clostridium homopropionicum DSM 5847</name>
    <dbReference type="NCBI Taxonomy" id="1121318"/>
    <lineage>
        <taxon>Bacteria</taxon>
        <taxon>Bacillati</taxon>
        <taxon>Bacillota</taxon>
        <taxon>Clostridia</taxon>
        <taxon>Eubacteriales</taxon>
        <taxon>Clostridiaceae</taxon>
        <taxon>Clostridium</taxon>
    </lineage>
</organism>
<evidence type="ECO:0000313" key="9">
    <source>
        <dbReference type="EMBL" id="KOA21408.1"/>
    </source>
</evidence>
<dbReference type="InterPro" id="IPR002751">
    <property type="entry name" value="CbiM/NikMN"/>
</dbReference>
<accession>A0A0L6ZF51</accession>
<evidence type="ECO:0000313" key="10">
    <source>
        <dbReference type="Proteomes" id="UP000037043"/>
    </source>
</evidence>
<dbReference type="EMBL" id="LHUR01000005">
    <property type="protein sequence ID" value="KOA21408.1"/>
    <property type="molecule type" value="Genomic_DNA"/>
</dbReference>
<evidence type="ECO:0000256" key="2">
    <source>
        <dbReference type="ARBA" id="ARBA00022448"/>
    </source>
</evidence>
<feature type="transmembrane region" description="Helical" evidence="7">
    <location>
        <begin position="137"/>
        <end position="159"/>
    </location>
</feature>
<dbReference type="RefSeq" id="WP_052219691.1">
    <property type="nucleotide sequence ID" value="NZ_LHUR01000005.1"/>
</dbReference>
<dbReference type="NCBIfam" id="NF008873">
    <property type="entry name" value="PRK11909.1"/>
    <property type="match status" value="1"/>
</dbReference>
<dbReference type="Proteomes" id="UP000037043">
    <property type="component" value="Unassembled WGS sequence"/>
</dbReference>
<dbReference type="Pfam" id="PF13190">
    <property type="entry name" value="PDGLE"/>
    <property type="match status" value="1"/>
</dbReference>
<evidence type="ECO:0000256" key="7">
    <source>
        <dbReference type="SAM" id="Phobius"/>
    </source>
</evidence>
<dbReference type="NCBIfam" id="NF005598">
    <property type="entry name" value="PRK07331.1"/>
    <property type="match status" value="1"/>
</dbReference>
<evidence type="ECO:0000256" key="4">
    <source>
        <dbReference type="ARBA" id="ARBA00022692"/>
    </source>
</evidence>
<comment type="caution">
    <text evidence="9">The sequence shown here is derived from an EMBL/GenBank/DDBJ whole genome shotgun (WGS) entry which is preliminary data.</text>
</comment>
<evidence type="ECO:0000256" key="3">
    <source>
        <dbReference type="ARBA" id="ARBA00022475"/>
    </source>
</evidence>
<feature type="transmembrane region" description="Helical" evidence="7">
    <location>
        <begin position="190"/>
        <end position="212"/>
    </location>
</feature>
<dbReference type="PANTHER" id="PTHR34229">
    <property type="entry name" value="METAL TRANSPORT PROTEIN HI_1621-RELATED"/>
    <property type="match status" value="1"/>
</dbReference>
<protein>
    <submittedName>
        <fullName evidence="9">Fused nickel transport protein NikMN</fullName>
    </submittedName>
</protein>
<evidence type="ECO:0000256" key="6">
    <source>
        <dbReference type="ARBA" id="ARBA00023136"/>
    </source>
</evidence>
<feature type="transmembrane region" description="Helical" evidence="7">
    <location>
        <begin position="103"/>
        <end position="125"/>
    </location>
</feature>
<keyword evidence="5 7" id="KW-1133">Transmembrane helix</keyword>
<name>A0A0L6ZF51_9CLOT</name>
<dbReference type="AlphaFoldDB" id="A0A0L6ZF51"/>
<dbReference type="PATRIC" id="fig|1121318.3.peg.78"/>
<keyword evidence="10" id="KW-1185">Reference proteome</keyword>